<keyword evidence="1" id="KW-0732">Signal</keyword>
<dbReference type="AlphaFoldDB" id="A0A1H5XQZ0"/>
<dbReference type="PROSITE" id="PS51257">
    <property type="entry name" value="PROKAR_LIPOPROTEIN"/>
    <property type="match status" value="1"/>
</dbReference>
<organism evidence="2 3">
    <name type="scientific">Thalassococcus halodurans</name>
    <dbReference type="NCBI Taxonomy" id="373675"/>
    <lineage>
        <taxon>Bacteria</taxon>
        <taxon>Pseudomonadati</taxon>
        <taxon>Pseudomonadota</taxon>
        <taxon>Alphaproteobacteria</taxon>
        <taxon>Rhodobacterales</taxon>
        <taxon>Roseobacteraceae</taxon>
        <taxon>Thalassococcus</taxon>
    </lineage>
</organism>
<dbReference type="Proteomes" id="UP000236752">
    <property type="component" value="Unassembled WGS sequence"/>
</dbReference>
<evidence type="ECO:0000313" key="3">
    <source>
        <dbReference type="Proteomes" id="UP000236752"/>
    </source>
</evidence>
<gene>
    <name evidence="2" type="ORF">SAMN04488045_1983</name>
</gene>
<reference evidence="2 3" key="1">
    <citation type="submission" date="2016-10" db="EMBL/GenBank/DDBJ databases">
        <authorList>
            <person name="de Groot N.N."/>
        </authorList>
    </citation>
    <scope>NUCLEOTIDE SEQUENCE [LARGE SCALE GENOMIC DNA]</scope>
    <source>
        <strain evidence="2 3">DSM 26915</strain>
    </source>
</reference>
<protein>
    <submittedName>
        <fullName evidence="2">Uncharacterized protein</fullName>
    </submittedName>
</protein>
<proteinExistence type="predicted"/>
<dbReference type="EMBL" id="FNUZ01000002">
    <property type="protein sequence ID" value="SEG13905.1"/>
    <property type="molecule type" value="Genomic_DNA"/>
</dbReference>
<evidence type="ECO:0000313" key="2">
    <source>
        <dbReference type="EMBL" id="SEG13905.1"/>
    </source>
</evidence>
<feature type="chain" id="PRO_5009289742" evidence="1">
    <location>
        <begin position="18"/>
        <end position="154"/>
    </location>
</feature>
<accession>A0A1H5XQZ0</accession>
<feature type="signal peptide" evidence="1">
    <location>
        <begin position="1"/>
        <end position="17"/>
    </location>
</feature>
<name>A0A1H5XQZ0_9RHOB</name>
<evidence type="ECO:0000256" key="1">
    <source>
        <dbReference type="SAM" id="SignalP"/>
    </source>
</evidence>
<keyword evidence="3" id="KW-1185">Reference proteome</keyword>
<dbReference type="RefSeq" id="WP_103910251.1">
    <property type="nucleotide sequence ID" value="NZ_FNUZ01000002.1"/>
</dbReference>
<sequence length="154" mass="15532">MNPFRLLGLGAGMIALAACNVDMPTPGAGTTINRSFADVSRSLEAGAAKCLNGTFGASDMTIGGGMISNNAWTVGLDTKVRRTSSQTTLTTTRTLLTGAIGAGPNNKGTWVTAVATPAGSGTNLSVNGAWGSSAIQGAVRTWAKTGNLKCPKVE</sequence>